<dbReference type="Proteomes" id="UP001580928">
    <property type="component" value="Unassembled WGS sequence"/>
</dbReference>
<gene>
    <name evidence="2" type="ORF">WKR92_12150</name>
</gene>
<dbReference type="Gene3D" id="1.10.3210.10">
    <property type="entry name" value="Hypothetical protein af1432"/>
    <property type="match status" value="1"/>
</dbReference>
<organism evidence="2 3">
    <name type="scientific">Albibacterium profundi</name>
    <dbReference type="NCBI Taxonomy" id="3134906"/>
    <lineage>
        <taxon>Bacteria</taxon>
        <taxon>Pseudomonadati</taxon>
        <taxon>Bacteroidota</taxon>
        <taxon>Sphingobacteriia</taxon>
        <taxon>Sphingobacteriales</taxon>
        <taxon>Sphingobacteriaceae</taxon>
        <taxon>Albibacterium</taxon>
    </lineage>
</organism>
<comment type="caution">
    <text evidence="2">The sequence shown here is derived from an EMBL/GenBank/DDBJ whole genome shotgun (WGS) entry which is preliminary data.</text>
</comment>
<dbReference type="RefSeq" id="WP_375558109.1">
    <property type="nucleotide sequence ID" value="NZ_JBBVGT010000003.1"/>
</dbReference>
<accession>A0ABV5CIX9</accession>
<keyword evidence="3" id="KW-1185">Reference proteome</keyword>
<dbReference type="EMBL" id="JBBVGT010000003">
    <property type="protein sequence ID" value="MFB5946580.1"/>
    <property type="molecule type" value="Genomic_DNA"/>
</dbReference>
<dbReference type="SUPFAM" id="SSF109604">
    <property type="entry name" value="HD-domain/PDEase-like"/>
    <property type="match status" value="1"/>
</dbReference>
<evidence type="ECO:0000313" key="2">
    <source>
        <dbReference type="EMBL" id="MFB5946580.1"/>
    </source>
</evidence>
<dbReference type="PANTHER" id="PTHR46246:SF1">
    <property type="entry name" value="GUANOSINE-3',5'-BIS(DIPHOSPHATE) 3'-PYROPHOSPHOHYDROLASE MESH1"/>
    <property type="match status" value="1"/>
</dbReference>
<dbReference type="InterPro" id="IPR003607">
    <property type="entry name" value="HD/PDEase_dom"/>
</dbReference>
<sequence>MEKVLEEIKEFADQAHGNQLRKYTPDRYIVHPVRVMLLCREYTENMSILAAALLHDVLEDTAVDEEEMKEFLVDRMDLDAAIATLKYVVELTDVYTHKDYPKLNRKKRKEKEFQRLKGISDEAQTIKYADIIDNSKEIADHDPSFAPVFLSEYQNLLKDLTNGNSELYERAVKTVNEAMP</sequence>
<evidence type="ECO:0000313" key="3">
    <source>
        <dbReference type="Proteomes" id="UP001580928"/>
    </source>
</evidence>
<feature type="domain" description="HD/PDEase" evidence="1">
    <location>
        <begin position="24"/>
        <end position="144"/>
    </location>
</feature>
<protein>
    <submittedName>
        <fullName evidence="2">HD domain-containing protein</fullName>
    </submittedName>
</protein>
<dbReference type="Pfam" id="PF01966">
    <property type="entry name" value="HD"/>
    <property type="match status" value="1"/>
</dbReference>
<reference evidence="2 3" key="1">
    <citation type="submission" date="2024-04" db="EMBL/GenBank/DDBJ databases">
        <title>Albibacterium profundi sp. nov., isolated from sediment of the Challenger Deep of Mariana Trench.</title>
        <authorList>
            <person name="Wang Y."/>
        </authorList>
    </citation>
    <scope>NUCLEOTIDE SEQUENCE [LARGE SCALE GENOMIC DNA]</scope>
    <source>
        <strain evidence="2 3">RHL897</strain>
    </source>
</reference>
<dbReference type="InterPro" id="IPR052194">
    <property type="entry name" value="MESH1"/>
</dbReference>
<dbReference type="InterPro" id="IPR006674">
    <property type="entry name" value="HD_domain"/>
</dbReference>
<proteinExistence type="predicted"/>
<dbReference type="SMART" id="SM00471">
    <property type="entry name" value="HDc"/>
    <property type="match status" value="1"/>
</dbReference>
<dbReference type="PANTHER" id="PTHR46246">
    <property type="entry name" value="GUANOSINE-3',5'-BIS(DIPHOSPHATE) 3'-PYROPHOSPHOHYDROLASE MESH1"/>
    <property type="match status" value="1"/>
</dbReference>
<name>A0ABV5CIX9_9SPHI</name>
<evidence type="ECO:0000259" key="1">
    <source>
        <dbReference type="SMART" id="SM00471"/>
    </source>
</evidence>
<dbReference type="CDD" id="cd00077">
    <property type="entry name" value="HDc"/>
    <property type="match status" value="1"/>
</dbReference>